<keyword evidence="3" id="KW-1185">Reference proteome</keyword>
<evidence type="ECO:0000256" key="1">
    <source>
        <dbReference type="SAM" id="MobiDB-lite"/>
    </source>
</evidence>
<feature type="region of interest" description="Disordered" evidence="1">
    <location>
        <begin position="1"/>
        <end position="20"/>
    </location>
</feature>
<reference evidence="2 3" key="1">
    <citation type="submission" date="2021-06" db="EMBL/GenBank/DDBJ databases">
        <authorList>
            <person name="Palmer J.M."/>
        </authorList>
    </citation>
    <scope>NUCLEOTIDE SEQUENCE [LARGE SCALE GENOMIC DNA]</scope>
    <source>
        <strain evidence="2 3">GA_2019</strain>
        <tissue evidence="2">Muscle</tissue>
    </source>
</reference>
<gene>
    <name evidence="2" type="ORF">GOODEAATRI_004321</name>
</gene>
<proteinExistence type="predicted"/>
<dbReference type="EMBL" id="JAHRIO010040161">
    <property type="protein sequence ID" value="MEQ2170830.1"/>
    <property type="molecule type" value="Genomic_DNA"/>
</dbReference>
<evidence type="ECO:0000313" key="2">
    <source>
        <dbReference type="EMBL" id="MEQ2170830.1"/>
    </source>
</evidence>
<accession>A0ABV0NHD5</accession>
<protein>
    <submittedName>
        <fullName evidence="2">Uncharacterized protein</fullName>
    </submittedName>
</protein>
<evidence type="ECO:0000313" key="3">
    <source>
        <dbReference type="Proteomes" id="UP001476798"/>
    </source>
</evidence>
<comment type="caution">
    <text evidence="2">The sequence shown here is derived from an EMBL/GenBank/DDBJ whole genome shotgun (WGS) entry which is preliminary data.</text>
</comment>
<name>A0ABV0NHD5_9TELE</name>
<sequence length="101" mass="11744">MISTEDKREMGKREEEMGSTSKERVMIYILSKLEYIFTGLLQRGNVTVDSLQTRWGFYSGVQTWSFNVANRFLQGNQESLQTDMVGRRVSHEIFTDGALRR</sequence>
<organism evidence="2 3">
    <name type="scientific">Goodea atripinnis</name>
    <dbReference type="NCBI Taxonomy" id="208336"/>
    <lineage>
        <taxon>Eukaryota</taxon>
        <taxon>Metazoa</taxon>
        <taxon>Chordata</taxon>
        <taxon>Craniata</taxon>
        <taxon>Vertebrata</taxon>
        <taxon>Euteleostomi</taxon>
        <taxon>Actinopterygii</taxon>
        <taxon>Neopterygii</taxon>
        <taxon>Teleostei</taxon>
        <taxon>Neoteleostei</taxon>
        <taxon>Acanthomorphata</taxon>
        <taxon>Ovalentaria</taxon>
        <taxon>Atherinomorphae</taxon>
        <taxon>Cyprinodontiformes</taxon>
        <taxon>Goodeidae</taxon>
        <taxon>Goodea</taxon>
    </lineage>
</organism>
<dbReference type="Proteomes" id="UP001476798">
    <property type="component" value="Unassembled WGS sequence"/>
</dbReference>